<gene>
    <name evidence="2" type="ORF">ABK905_23240</name>
</gene>
<protein>
    <submittedName>
        <fullName evidence="2">Uncharacterized protein</fullName>
    </submittedName>
</protein>
<proteinExistence type="predicted"/>
<dbReference type="EMBL" id="CP157947">
    <property type="protein sequence ID" value="XBS69318.1"/>
    <property type="molecule type" value="Genomic_DNA"/>
</dbReference>
<evidence type="ECO:0000256" key="1">
    <source>
        <dbReference type="SAM" id="MobiDB-lite"/>
    </source>
</evidence>
<organism evidence="2">
    <name type="scientific">Acerihabitans sp. KWT182</name>
    <dbReference type="NCBI Taxonomy" id="3157919"/>
    <lineage>
        <taxon>Bacteria</taxon>
        <taxon>Pseudomonadati</taxon>
        <taxon>Pseudomonadota</taxon>
        <taxon>Gammaproteobacteria</taxon>
        <taxon>Enterobacterales</taxon>
        <taxon>Pectobacteriaceae</taxon>
        <taxon>Acerihabitans</taxon>
    </lineage>
</organism>
<name>A0AAU7Q8C9_9GAMM</name>
<dbReference type="AlphaFoldDB" id="A0AAU7Q8C9"/>
<accession>A0AAU7Q8C9</accession>
<feature type="region of interest" description="Disordered" evidence="1">
    <location>
        <begin position="455"/>
        <end position="476"/>
    </location>
</feature>
<evidence type="ECO:0000313" key="2">
    <source>
        <dbReference type="EMBL" id="XBS69318.1"/>
    </source>
</evidence>
<sequence>MSYAADFYTNSRKTMTNRFTATLPLTTDLFITTCFSKAEEKDIWFDAIDHVDMDETWFDASNELNSEQTSVETHAESLVPFTEDCRRCIQQLIKVLGDYKQSELLSNGLARLLPGLPINIVMAADSLYLAITERRNIDSAVLHSLGLASLCLPDNLNLIARLAGFIRETIISWTDASYLEPKEWSPTSGYLFTALAITSVAAKYWISDKSAPQRGLLRLPAFMANLLLRADGYWRALGNMAGNGFPPEEHASRIPAFEVDTYAETARKIHEGTGGDMPASLSETSITAFSSNSTAHPEAFIKATVQNRATISPAKSHSIAEKAHALATERLQQESGLSDLLYCVTSKTETRQRQSERLITSTYFNTKCDAIMYPAPFKKSQAYPQSVNSAVAETQKKPMPPAANCGVEKPLRSLEESNRTPKHYGILNLAAEAFHKTKQFLYRHDPLRFPVAEASPVRSQQNTTVEPKQQSVSNSKHRLHLSGVIRLSNKRIIQHFRKKTY</sequence>
<feature type="compositionally biased region" description="Polar residues" evidence="1">
    <location>
        <begin position="457"/>
        <end position="474"/>
    </location>
</feature>
<reference evidence="2" key="1">
    <citation type="submission" date="2024-06" db="EMBL/GenBank/DDBJ databases">
        <authorList>
            <person name="Coelho C."/>
            <person name="Bento M."/>
            <person name="Garcia E."/>
            <person name="Camelo A."/>
            <person name="Brandao I."/>
            <person name="Espirito Santo C."/>
            <person name="Trovao J."/>
            <person name="Verissimo A."/>
            <person name="Costa J."/>
            <person name="Tiago I."/>
        </authorList>
    </citation>
    <scope>NUCLEOTIDE SEQUENCE</scope>
    <source>
        <strain evidence="2">KWT182</strain>
    </source>
</reference>